<dbReference type="SUPFAM" id="SSF53474">
    <property type="entry name" value="alpha/beta-Hydrolases"/>
    <property type="match status" value="1"/>
</dbReference>
<dbReference type="Pfam" id="PF02450">
    <property type="entry name" value="LCAT"/>
    <property type="match status" value="2"/>
</dbReference>
<keyword evidence="3" id="KW-1185">Reference proteome</keyword>
<keyword evidence="1" id="KW-0732">Signal</keyword>
<evidence type="ECO:0000313" key="2">
    <source>
        <dbReference type="EMBL" id="KAF7262618.1"/>
    </source>
</evidence>
<reference evidence="2" key="1">
    <citation type="submission" date="2019-07" db="EMBL/GenBank/DDBJ databases">
        <title>Annotation for the trematode Paragonimus miyazaki's.</title>
        <authorList>
            <person name="Choi Y.-J."/>
        </authorList>
    </citation>
    <scope>NUCLEOTIDE SEQUENCE</scope>
    <source>
        <strain evidence="2">Japan</strain>
    </source>
</reference>
<dbReference type="PANTHER" id="PTHR11440">
    <property type="entry name" value="LECITHIN-CHOLESTEROL ACYLTRANSFERASE-RELATED"/>
    <property type="match status" value="1"/>
</dbReference>
<organism evidence="2 3">
    <name type="scientific">Paragonimus skrjabini miyazakii</name>
    <dbReference type="NCBI Taxonomy" id="59628"/>
    <lineage>
        <taxon>Eukaryota</taxon>
        <taxon>Metazoa</taxon>
        <taxon>Spiralia</taxon>
        <taxon>Lophotrochozoa</taxon>
        <taxon>Platyhelminthes</taxon>
        <taxon>Trematoda</taxon>
        <taxon>Digenea</taxon>
        <taxon>Plagiorchiida</taxon>
        <taxon>Troglotremata</taxon>
        <taxon>Troglotrematidae</taxon>
        <taxon>Paragonimus</taxon>
    </lineage>
</organism>
<dbReference type="GO" id="GO:0006629">
    <property type="term" value="P:lipid metabolic process"/>
    <property type="evidence" value="ECO:0007669"/>
    <property type="project" value="InterPro"/>
</dbReference>
<sequence length="401" mass="45359">MSTRVLGTNCASMFSIVIVVFSIVHQSDTSVARDKHPIILIPGAGGSRAYARLKNDSHASPSQLWLNMEDLLSPKRLSELFPLRFDRKLNKSYDNENYEITFPGWGDTYSVERLDERQRLFGHYFSTLVDALVKDPFFKRNTTIRGAPYDFRRTLNENQWFPDALRQLIEDTYTGSGSTRVVLVAHSLGSLYGHSFLHMQTPIWKKKYIKAYIAVSSPFGGTMKALKMSASGDILSAFAGNPMAFRKLQRSFPSLPFVVPDLRLWPPNETIVITPERNYTAHDMKQFFGDIGYTDGYQMMEVGKAGQDFFEGPTHVDEVYCVYGTKTPTLVQLIYDSSFSDRNPQVVNGDGDGSVNLRSLEVCRGWKNVKEITLPGAEHLKILRDERLIDQIKRVAGFHGS</sequence>
<proteinExistence type="predicted"/>
<evidence type="ECO:0000313" key="3">
    <source>
        <dbReference type="Proteomes" id="UP000822476"/>
    </source>
</evidence>
<evidence type="ECO:0000256" key="1">
    <source>
        <dbReference type="SAM" id="SignalP"/>
    </source>
</evidence>
<comment type="caution">
    <text evidence="2">The sequence shown here is derived from an EMBL/GenBank/DDBJ whole genome shotgun (WGS) entry which is preliminary data.</text>
</comment>
<dbReference type="InterPro" id="IPR003386">
    <property type="entry name" value="LACT/PDAT_acylTrfase"/>
</dbReference>
<protein>
    <submittedName>
        <fullName evidence="2">Uncharacterized protein</fullName>
    </submittedName>
</protein>
<dbReference type="EMBL" id="JTDE01000021">
    <property type="protein sequence ID" value="KAF7262618.1"/>
    <property type="molecule type" value="Genomic_DNA"/>
</dbReference>
<dbReference type="Proteomes" id="UP000822476">
    <property type="component" value="Unassembled WGS sequence"/>
</dbReference>
<dbReference type="OrthoDB" id="190846at2759"/>
<accession>A0A8S9ZCK4</accession>
<dbReference type="AlphaFoldDB" id="A0A8S9ZCK4"/>
<dbReference type="GO" id="GO:0008374">
    <property type="term" value="F:O-acyltransferase activity"/>
    <property type="evidence" value="ECO:0007669"/>
    <property type="project" value="InterPro"/>
</dbReference>
<dbReference type="Gene3D" id="3.40.50.1820">
    <property type="entry name" value="alpha/beta hydrolase"/>
    <property type="match status" value="2"/>
</dbReference>
<gene>
    <name evidence="2" type="ORF">EG68_00095</name>
</gene>
<name>A0A8S9ZCK4_9TREM</name>
<feature type="chain" id="PRO_5035903928" evidence="1">
    <location>
        <begin position="30"/>
        <end position="401"/>
    </location>
</feature>
<feature type="signal peptide" evidence="1">
    <location>
        <begin position="1"/>
        <end position="29"/>
    </location>
</feature>
<dbReference type="InterPro" id="IPR029058">
    <property type="entry name" value="AB_hydrolase_fold"/>
</dbReference>